<organism evidence="6">
    <name type="scientific">Spongospora subterranea</name>
    <dbReference type="NCBI Taxonomy" id="70186"/>
    <lineage>
        <taxon>Eukaryota</taxon>
        <taxon>Sar</taxon>
        <taxon>Rhizaria</taxon>
        <taxon>Endomyxa</taxon>
        <taxon>Phytomyxea</taxon>
        <taxon>Plasmodiophorida</taxon>
        <taxon>Plasmodiophoridae</taxon>
        <taxon>Spongospora</taxon>
    </lineage>
</organism>
<evidence type="ECO:0000256" key="1">
    <source>
        <dbReference type="ARBA" id="ARBA00007454"/>
    </source>
</evidence>
<comment type="subunit">
    <text evidence="3">Component of the lid subcomplex of the 19S proteasome regulatory particle complex (also named PA700 complex). The 26S proteasome consists of a 20S proteasome core and two 19S regulatory subunits.</text>
</comment>
<evidence type="ECO:0000313" key="6">
    <source>
        <dbReference type="EMBL" id="CRZ01006.1"/>
    </source>
</evidence>
<dbReference type="PANTHER" id="PTHR10678">
    <property type="entry name" value="26S PROTEASOME NON-ATPASE REGULATORY SUBUNIT 11/COP9 SIGNALOSOME COMPLEX SUBUNIT 2"/>
    <property type="match status" value="1"/>
</dbReference>
<evidence type="ECO:0000256" key="3">
    <source>
        <dbReference type="ARBA" id="ARBA00062507"/>
    </source>
</evidence>
<dbReference type="InterPro" id="IPR040773">
    <property type="entry name" value="Rpn6_N"/>
</dbReference>
<name>A0A0H5QI42_9EUKA</name>
<keyword evidence="4" id="KW-0732">Signal</keyword>
<accession>A0A0H5QI42</accession>
<dbReference type="Gene3D" id="1.25.40.570">
    <property type="match status" value="1"/>
</dbReference>
<dbReference type="InterPro" id="IPR000717">
    <property type="entry name" value="PCI_dom"/>
</dbReference>
<dbReference type="EMBL" id="HACM01000564">
    <property type="protein sequence ID" value="CRZ01006.1"/>
    <property type="molecule type" value="Transcribed_RNA"/>
</dbReference>
<dbReference type="SMART" id="SM00753">
    <property type="entry name" value="PAM"/>
    <property type="match status" value="1"/>
</dbReference>
<dbReference type="SMART" id="SM00088">
    <property type="entry name" value="PINT"/>
    <property type="match status" value="1"/>
</dbReference>
<dbReference type="InterPro" id="IPR050871">
    <property type="entry name" value="26S_Proteasome/COP9_Components"/>
</dbReference>
<evidence type="ECO:0000256" key="2">
    <source>
        <dbReference type="ARBA" id="ARBA00022942"/>
    </source>
</evidence>
<proteinExistence type="inferred from homology"/>
<dbReference type="Pfam" id="PF18055">
    <property type="entry name" value="RPN6_N"/>
    <property type="match status" value="1"/>
</dbReference>
<dbReference type="GO" id="GO:0000502">
    <property type="term" value="C:proteasome complex"/>
    <property type="evidence" value="ECO:0007669"/>
    <property type="project" value="UniProtKB-KW"/>
</dbReference>
<protein>
    <recommendedName>
        <fullName evidence="5">PCI domain-containing protein</fullName>
    </recommendedName>
</protein>
<dbReference type="InterPro" id="IPR036390">
    <property type="entry name" value="WH_DNA-bd_sf"/>
</dbReference>
<sequence length="459" mass="51527">SGAIVLLGTGILSSLVAIHLKMTVDRDGDLMDVDGDNNIEDNTIYEDGVAQMVTDPNAAISKFRTLIFTPGEMSTEDIKVREASIYRLCECLVKTSAAKELRHLIFELRDFFDSITKAKTAKIVRKIIDYIGEIPNCVFLQSEICTEAINWCKSEKRTMLRQRLESRLASYYLILKRYKDALAIIDSLIGEVKKMDDKLLLVEIQLVESRIHHALENLPKAKAALTSARASSNAIYCPPALQAEIDRQAGILCSEEKDFKTAFSYFYESFESYCTVNDLRNSVIVLKYMLLCKIMSNETGDVHSIVHGKAGVKFAGIEVEALLAVANAHKKRSLKSFEQVLHKYPAQLGNDPMIASHIHDLYEKLLEQNLIRILDPFSVVEIGHVAKLIDLPVDRIQTKLSEMILDGKFNGILDQGAGNLIVYDAVEEDATYEAGIQTMKELNIVTDCLYDKARRLTHQ</sequence>
<feature type="domain" description="PCI" evidence="5">
    <location>
        <begin position="258"/>
        <end position="427"/>
    </location>
</feature>
<dbReference type="FunFam" id="1.25.40.570:FF:000016">
    <property type="entry name" value="26S proteasome regulatory subunit"/>
    <property type="match status" value="1"/>
</dbReference>
<feature type="signal peptide" evidence="4">
    <location>
        <begin position="1"/>
        <end position="17"/>
    </location>
</feature>
<feature type="non-terminal residue" evidence="6">
    <location>
        <position position="1"/>
    </location>
</feature>
<evidence type="ECO:0000256" key="4">
    <source>
        <dbReference type="SAM" id="SignalP"/>
    </source>
</evidence>
<dbReference type="AlphaFoldDB" id="A0A0H5QI42"/>
<dbReference type="Pfam" id="PF01399">
    <property type="entry name" value="PCI"/>
    <property type="match status" value="1"/>
</dbReference>
<comment type="similarity">
    <text evidence="1">Belongs to the proteasome subunit S9 family.</text>
</comment>
<dbReference type="PROSITE" id="PS50250">
    <property type="entry name" value="PCI"/>
    <property type="match status" value="1"/>
</dbReference>
<evidence type="ECO:0000259" key="5">
    <source>
        <dbReference type="PROSITE" id="PS50250"/>
    </source>
</evidence>
<dbReference type="SUPFAM" id="SSF46785">
    <property type="entry name" value="Winged helix' DNA-binding domain"/>
    <property type="match status" value="1"/>
</dbReference>
<feature type="chain" id="PRO_5005223420" description="PCI domain-containing protein" evidence="4">
    <location>
        <begin position="18"/>
        <end position="459"/>
    </location>
</feature>
<keyword evidence="2" id="KW-0647">Proteasome</keyword>
<reference evidence="6" key="1">
    <citation type="submission" date="2015-04" db="EMBL/GenBank/DDBJ databases">
        <title>The genome sequence of the plant pathogenic Rhizarian Plasmodiophora brassicae reveals insights in its biotrophic life cycle and the origin of chitin synthesis.</title>
        <authorList>
            <person name="Schwelm A."/>
            <person name="Fogelqvist J."/>
            <person name="Knaust A."/>
            <person name="Julke S."/>
            <person name="Lilja T."/>
            <person name="Dhandapani V."/>
            <person name="Bonilla-Rosso G."/>
            <person name="Karlsson M."/>
            <person name="Shevchenko A."/>
            <person name="Choi S.R."/>
            <person name="Kim H.G."/>
            <person name="Park J.Y."/>
            <person name="Lim Y.P."/>
            <person name="Ludwig-Muller J."/>
            <person name="Dixelius C."/>
        </authorList>
    </citation>
    <scope>NUCLEOTIDE SEQUENCE</scope>
    <source>
        <tissue evidence="6">Potato root galls</tissue>
    </source>
</reference>